<dbReference type="PANTHER" id="PTHR47197">
    <property type="entry name" value="PROTEIN NIRF"/>
    <property type="match status" value="1"/>
</dbReference>
<protein>
    <submittedName>
        <fullName evidence="6">YVTN family beta-propeller protein</fullName>
    </submittedName>
</protein>
<dbReference type="InterPro" id="IPR015943">
    <property type="entry name" value="WD40/YVTN_repeat-like_dom_sf"/>
</dbReference>
<dbReference type="SUPFAM" id="SSF50814">
    <property type="entry name" value="Lipocalins"/>
    <property type="match status" value="1"/>
</dbReference>
<evidence type="ECO:0000256" key="3">
    <source>
        <dbReference type="SAM" id="MobiDB-lite"/>
    </source>
</evidence>
<evidence type="ECO:0000256" key="2">
    <source>
        <dbReference type="ARBA" id="ARBA00022833"/>
    </source>
</evidence>
<organism evidence="6 7">
    <name type="scientific">Phyllobacterium leguminum</name>
    <dbReference type="NCBI Taxonomy" id="314237"/>
    <lineage>
        <taxon>Bacteria</taxon>
        <taxon>Pseudomonadati</taxon>
        <taxon>Pseudomonadota</taxon>
        <taxon>Alphaproteobacteria</taxon>
        <taxon>Hyphomicrobiales</taxon>
        <taxon>Phyllobacteriaceae</taxon>
        <taxon>Phyllobacterium</taxon>
    </lineage>
</organism>
<feature type="signal peptide" evidence="4">
    <location>
        <begin position="1"/>
        <end position="21"/>
    </location>
</feature>
<accession>A0A318T3Q5</accession>
<evidence type="ECO:0000259" key="5">
    <source>
        <dbReference type="Pfam" id="PF09223"/>
    </source>
</evidence>
<evidence type="ECO:0000256" key="1">
    <source>
        <dbReference type="ARBA" id="ARBA00022729"/>
    </source>
</evidence>
<keyword evidence="2" id="KW-0862">Zinc</keyword>
<dbReference type="AlphaFoldDB" id="A0A318T3Q5"/>
<evidence type="ECO:0000313" key="6">
    <source>
        <dbReference type="EMBL" id="PYE87306.1"/>
    </source>
</evidence>
<dbReference type="Proteomes" id="UP000247454">
    <property type="component" value="Unassembled WGS sequence"/>
</dbReference>
<feature type="compositionally biased region" description="Basic and acidic residues" evidence="3">
    <location>
        <begin position="411"/>
        <end position="428"/>
    </location>
</feature>
<dbReference type="Pfam" id="PF09223">
    <property type="entry name" value="ZinT"/>
    <property type="match status" value="1"/>
</dbReference>
<feature type="domain" description="ZinT" evidence="5">
    <location>
        <begin position="426"/>
        <end position="602"/>
    </location>
</feature>
<sequence length="602" mass="66344">MRIFPASSSLMAAMAATVAFAAQGALAGEDHGTKKAWRLFVADHTQPVVRAIDFETGKELGRYNLKGYAALAASASGKTIFATQPDHDITHVIKSGIDFSDHGDHRDLDVSDTALLPVIFEGPRPGHVVPHDDHAVLFYDQGGRADIIDEAALLEGRAEVRSIDTTKPHHGVAVTMGRYVLVSAPDTKAETAPDKLPPRVGLRVVDKDGKQIGEIAKCTDLHGEATSARLVAFGCKEGVLIARPGGIDGPKLQMLPYPADFRKSYTGTLLGGKAMQFFLGNYGEDGVVLIDPDGEEPYRLIELPTRRVDFLLDPATPRNAYILTEDGNLHVLDVIKGEIVRKARIIEPYSKDGHWRNPRPRLAVADGRIAITDPRNSVIRVIDPETLKEIRTIPVEGQPFSIVAVGGSGAAHDHEGDKGHAHDHDDPIYKGYFEDNQVKERPLSDWAGDWQSVYPYLRDGTLDPVMAHKAEQGDKSAGEYRAYYEIGYRTNVERIEINGDTVKFFENGKPLEARYAGDGYEILTYAKGNRGVRFIFKKTGGDEAAPQYIQFSDHKIAPEAADHYHLYWGTDRAALLEEVTNWPTYYPSSLSANEIEREMMAH</sequence>
<dbReference type="NCBIfam" id="NF038015">
    <property type="entry name" value="AztD"/>
    <property type="match status" value="1"/>
</dbReference>
<dbReference type="SUPFAM" id="SSF50969">
    <property type="entry name" value="YVTN repeat-like/Quinoprotein amine dehydrogenase"/>
    <property type="match status" value="1"/>
</dbReference>
<dbReference type="InterPro" id="IPR047697">
    <property type="entry name" value="AztD-like"/>
</dbReference>
<keyword evidence="7" id="KW-1185">Reference proteome</keyword>
<comment type="caution">
    <text evidence="6">The sequence shown here is derived from an EMBL/GenBank/DDBJ whole genome shotgun (WGS) entry which is preliminary data.</text>
</comment>
<evidence type="ECO:0000313" key="7">
    <source>
        <dbReference type="Proteomes" id="UP000247454"/>
    </source>
</evidence>
<gene>
    <name evidence="6" type="ORF">C7477_11441</name>
</gene>
<dbReference type="InterPro" id="IPR015304">
    <property type="entry name" value="ZinT_dom"/>
</dbReference>
<proteinExistence type="predicted"/>
<feature type="region of interest" description="Disordered" evidence="3">
    <location>
        <begin position="407"/>
        <end position="428"/>
    </location>
</feature>
<dbReference type="PANTHER" id="PTHR47197:SF3">
    <property type="entry name" value="DIHYDRO-HEME D1 DEHYDROGENASE"/>
    <property type="match status" value="1"/>
</dbReference>
<dbReference type="InterPro" id="IPR051200">
    <property type="entry name" value="Host-pathogen_enzymatic-act"/>
</dbReference>
<dbReference type="InterPro" id="IPR011044">
    <property type="entry name" value="Quino_amine_DH_bsu"/>
</dbReference>
<feature type="chain" id="PRO_5016384969" evidence="4">
    <location>
        <begin position="22"/>
        <end position="602"/>
    </location>
</feature>
<evidence type="ECO:0000256" key="4">
    <source>
        <dbReference type="SAM" id="SignalP"/>
    </source>
</evidence>
<dbReference type="EMBL" id="QJTF01000014">
    <property type="protein sequence ID" value="PYE87306.1"/>
    <property type="molecule type" value="Genomic_DNA"/>
</dbReference>
<reference evidence="6 7" key="1">
    <citation type="submission" date="2018-06" db="EMBL/GenBank/DDBJ databases">
        <title>Genomic Encyclopedia of Type Strains, Phase III (KMG-III): the genomes of soil and plant-associated and newly described type strains.</title>
        <authorList>
            <person name="Whitman W."/>
        </authorList>
    </citation>
    <scope>NUCLEOTIDE SEQUENCE [LARGE SCALE GENOMIC DNA]</scope>
    <source>
        <strain evidence="6 7">ORS 1419</strain>
    </source>
</reference>
<name>A0A318T3Q5_9HYPH</name>
<keyword evidence="1 4" id="KW-0732">Signal</keyword>
<dbReference type="RefSeq" id="WP_181418408.1">
    <property type="nucleotide sequence ID" value="NZ_QJTF01000014.1"/>
</dbReference>
<dbReference type="InterPro" id="IPR012674">
    <property type="entry name" value="Calycin"/>
</dbReference>
<dbReference type="Gene3D" id="2.40.128.20">
    <property type="match status" value="1"/>
</dbReference>
<dbReference type="Gene3D" id="2.130.10.10">
    <property type="entry name" value="YVTN repeat-like/Quinoprotein amine dehydrogenase"/>
    <property type="match status" value="1"/>
</dbReference>
<dbReference type="GO" id="GO:0008270">
    <property type="term" value="F:zinc ion binding"/>
    <property type="evidence" value="ECO:0007669"/>
    <property type="project" value="InterPro"/>
</dbReference>